<feature type="repeat" description="TPR" evidence="4">
    <location>
        <begin position="252"/>
        <end position="285"/>
    </location>
</feature>
<dbReference type="RefSeq" id="WP_133591312.1">
    <property type="nucleotide sequence ID" value="NZ_CP037953.1"/>
</dbReference>
<dbReference type="GO" id="GO:0000160">
    <property type="term" value="P:phosphorelay signal transduction system"/>
    <property type="evidence" value="ECO:0007669"/>
    <property type="project" value="InterPro"/>
</dbReference>
<evidence type="ECO:0000259" key="7">
    <source>
        <dbReference type="PROSITE" id="PS51755"/>
    </source>
</evidence>
<dbReference type="InterPro" id="IPR019734">
    <property type="entry name" value="TPR_rpt"/>
</dbReference>
<evidence type="ECO:0000256" key="5">
    <source>
        <dbReference type="PROSITE-ProRule" id="PRU01091"/>
    </source>
</evidence>
<dbReference type="OrthoDB" id="9816555at2"/>
<dbReference type="Pfam" id="PF00486">
    <property type="entry name" value="Trans_reg_C"/>
    <property type="match status" value="1"/>
</dbReference>
<dbReference type="PANTHER" id="PTHR45586:SF1">
    <property type="entry name" value="LIPOPOLYSACCHARIDE ASSEMBLY PROTEIN B"/>
    <property type="match status" value="1"/>
</dbReference>
<evidence type="ECO:0000256" key="4">
    <source>
        <dbReference type="PROSITE-ProRule" id="PRU00339"/>
    </source>
</evidence>
<keyword evidence="3 5" id="KW-0238">DNA-binding</keyword>
<feature type="transmembrane region" description="Helical" evidence="6">
    <location>
        <begin position="132"/>
        <end position="152"/>
    </location>
</feature>
<dbReference type="PROSITE" id="PS50005">
    <property type="entry name" value="TPR"/>
    <property type="match status" value="1"/>
</dbReference>
<dbReference type="InterPro" id="IPR016032">
    <property type="entry name" value="Sig_transdc_resp-reg_C-effctor"/>
</dbReference>
<evidence type="ECO:0000256" key="2">
    <source>
        <dbReference type="ARBA" id="ARBA00022803"/>
    </source>
</evidence>
<protein>
    <submittedName>
        <fullName evidence="8">DNA-binding winged helix-turn-helix (WHTH) protein</fullName>
    </submittedName>
</protein>
<evidence type="ECO:0000256" key="3">
    <source>
        <dbReference type="ARBA" id="ARBA00023125"/>
    </source>
</evidence>
<dbReference type="Proteomes" id="UP000295375">
    <property type="component" value="Unassembled WGS sequence"/>
</dbReference>
<dbReference type="AlphaFoldDB" id="A0A4V3D7D2"/>
<evidence type="ECO:0000256" key="1">
    <source>
        <dbReference type="ARBA" id="ARBA00022737"/>
    </source>
</evidence>
<dbReference type="InterPro" id="IPR001867">
    <property type="entry name" value="OmpR/PhoB-type_DNA-bd"/>
</dbReference>
<dbReference type="InterPro" id="IPR011990">
    <property type="entry name" value="TPR-like_helical_dom_sf"/>
</dbReference>
<keyword evidence="6" id="KW-0472">Membrane</keyword>
<dbReference type="SMART" id="SM00862">
    <property type="entry name" value="Trans_reg_C"/>
    <property type="match status" value="1"/>
</dbReference>
<sequence>MPINTDSPATDAPSRWQLANWIIEPGRNRLWLEPEQREQVLEPRLMLVLQQLLQAGGQPVTDQQLLTAVWAGQVVSDASIYQAIAQLRKALGDTQKPYRFIERISGRGYQLLPTPVPLPDIEATPPSSSKRWWLSGGVVIALALLAGLAWWLSRPQQEPVLAEPTVVSTSSAMESYQLGRWHWQQRQPAELEKAVSEFKQAITLDPTLAIAKVGLCDAYHYQHIYADRSLEQVLAWCEPLLREALQQQPKLGEALASFALLRLTQGDLDAAEHFLAQALEQSPNHAMAWAWSAQLQRQRGRLQVALQQMRKAADLDPLSGLIKRHLAFTLAATGALSESRAVYREAVLLEPDYTDRPIDEIDMLPLTVDRAIAFIEWTRRYPDRIVPSPNTGGLGASVNLALVWLTLGELDKTDQVLQSIEANHGEHHYVLFARAAWWQAKGDTEKALTVAKQRAALQPDNPVFLTPVWALQNQLGQREAVRAAILKLFPTFAVAGEEPIDLLPFLAIWLSVANSEERARLQPRLRELLAHATEVDHPSMMLRVRLGEQRAVSEQLRSALQVGHLPFPGNGFLLPEQDPIWQQLDDDLLPLLNANRQRVLAAVTH</sequence>
<reference evidence="8 9" key="1">
    <citation type="submission" date="2019-03" db="EMBL/GenBank/DDBJ databases">
        <title>Genomic Encyclopedia of Type Strains, Phase IV (KMG-IV): sequencing the most valuable type-strain genomes for metagenomic binning, comparative biology and taxonomic classification.</title>
        <authorList>
            <person name="Goeker M."/>
        </authorList>
    </citation>
    <scope>NUCLEOTIDE SEQUENCE [LARGE SCALE GENOMIC DNA]</scope>
    <source>
        <strain evidence="8 9">DSM 103792</strain>
    </source>
</reference>
<evidence type="ECO:0000313" key="9">
    <source>
        <dbReference type="Proteomes" id="UP000295375"/>
    </source>
</evidence>
<dbReference type="EMBL" id="SNYM01000011">
    <property type="protein sequence ID" value="TDQ47117.1"/>
    <property type="molecule type" value="Genomic_DNA"/>
</dbReference>
<comment type="caution">
    <text evidence="8">The sequence shown here is derived from an EMBL/GenBank/DDBJ whole genome shotgun (WGS) entry which is preliminary data.</text>
</comment>
<accession>A0A4V3D7D2</accession>
<dbReference type="SMART" id="SM00028">
    <property type="entry name" value="TPR"/>
    <property type="match status" value="4"/>
</dbReference>
<dbReference type="Gene3D" id="1.10.10.10">
    <property type="entry name" value="Winged helix-like DNA-binding domain superfamily/Winged helix DNA-binding domain"/>
    <property type="match status" value="1"/>
</dbReference>
<evidence type="ECO:0000313" key="8">
    <source>
        <dbReference type="EMBL" id="TDQ47117.1"/>
    </source>
</evidence>
<name>A0A4V3D7D2_9GAMM</name>
<dbReference type="GO" id="GO:0006355">
    <property type="term" value="P:regulation of DNA-templated transcription"/>
    <property type="evidence" value="ECO:0007669"/>
    <property type="project" value="InterPro"/>
</dbReference>
<dbReference type="SUPFAM" id="SSF46894">
    <property type="entry name" value="C-terminal effector domain of the bipartite response regulators"/>
    <property type="match status" value="1"/>
</dbReference>
<dbReference type="Gene3D" id="1.25.40.10">
    <property type="entry name" value="Tetratricopeptide repeat domain"/>
    <property type="match status" value="2"/>
</dbReference>
<keyword evidence="6" id="KW-1133">Transmembrane helix</keyword>
<dbReference type="SUPFAM" id="SSF48452">
    <property type="entry name" value="TPR-like"/>
    <property type="match status" value="2"/>
</dbReference>
<dbReference type="PANTHER" id="PTHR45586">
    <property type="entry name" value="TPR REPEAT-CONTAINING PROTEIN PA4667"/>
    <property type="match status" value="1"/>
</dbReference>
<keyword evidence="6" id="KW-0812">Transmembrane</keyword>
<keyword evidence="1" id="KW-0677">Repeat</keyword>
<keyword evidence="9" id="KW-1185">Reference proteome</keyword>
<feature type="domain" description="OmpR/PhoB-type" evidence="7">
    <location>
        <begin position="13"/>
        <end position="113"/>
    </location>
</feature>
<dbReference type="InterPro" id="IPR036388">
    <property type="entry name" value="WH-like_DNA-bd_sf"/>
</dbReference>
<dbReference type="Pfam" id="PF13181">
    <property type="entry name" value="TPR_8"/>
    <property type="match status" value="1"/>
</dbReference>
<proteinExistence type="predicted"/>
<organism evidence="8 9">
    <name type="scientific">Permianibacter aggregans</name>
    <dbReference type="NCBI Taxonomy" id="1510150"/>
    <lineage>
        <taxon>Bacteria</taxon>
        <taxon>Pseudomonadati</taxon>
        <taxon>Pseudomonadota</taxon>
        <taxon>Gammaproteobacteria</taxon>
        <taxon>Pseudomonadales</taxon>
        <taxon>Pseudomonadaceae</taxon>
        <taxon>Permianibacter</taxon>
    </lineage>
</organism>
<gene>
    <name evidence="8" type="ORF">EV696_11145</name>
</gene>
<dbReference type="PROSITE" id="PS51755">
    <property type="entry name" value="OMPR_PHOB"/>
    <property type="match status" value="1"/>
</dbReference>
<dbReference type="GO" id="GO:0003677">
    <property type="term" value="F:DNA binding"/>
    <property type="evidence" value="ECO:0007669"/>
    <property type="project" value="UniProtKB-UniRule"/>
</dbReference>
<dbReference type="InterPro" id="IPR051012">
    <property type="entry name" value="CellSynth/LPSAsmb/PSIAsmb"/>
</dbReference>
<keyword evidence="2 4" id="KW-0802">TPR repeat</keyword>
<evidence type="ECO:0000256" key="6">
    <source>
        <dbReference type="SAM" id="Phobius"/>
    </source>
</evidence>
<feature type="DNA-binding region" description="OmpR/PhoB-type" evidence="5">
    <location>
        <begin position="13"/>
        <end position="113"/>
    </location>
</feature>